<dbReference type="OrthoDB" id="291007at2759"/>
<evidence type="ECO:0000256" key="3">
    <source>
        <dbReference type="ARBA" id="ARBA00022723"/>
    </source>
</evidence>
<evidence type="ECO:0000259" key="15">
    <source>
        <dbReference type="PROSITE" id="PS51670"/>
    </source>
</evidence>
<gene>
    <name evidence="17" type="ORF">HPBE_LOCUS11639</name>
</gene>
<dbReference type="PANTHER" id="PTHR10127:SF890">
    <property type="entry name" value="ZINC METALLOPROTEINASE NAS-13"/>
    <property type="match status" value="1"/>
</dbReference>
<dbReference type="EMBL" id="UZAH01027177">
    <property type="protein sequence ID" value="VDO89328.1"/>
    <property type="molecule type" value="Genomic_DNA"/>
</dbReference>
<keyword evidence="2 12" id="KW-0645">Protease</keyword>
<feature type="binding site" evidence="12">
    <location>
        <position position="211"/>
    </location>
    <ligand>
        <name>Zn(2+)</name>
        <dbReference type="ChEBI" id="CHEBI:29105"/>
        <note>catalytic</note>
    </ligand>
</feature>
<dbReference type="PANTHER" id="PTHR10127">
    <property type="entry name" value="DISCOIDIN, CUB, EGF, LAMININ , AND ZINC METALLOPROTEASE DOMAIN CONTAINING"/>
    <property type="match status" value="1"/>
</dbReference>
<evidence type="ECO:0000256" key="8">
    <source>
        <dbReference type="ARBA" id="ARBA00023145"/>
    </source>
</evidence>
<evidence type="ECO:0000256" key="14">
    <source>
        <dbReference type="SAM" id="Phobius"/>
    </source>
</evidence>
<dbReference type="GO" id="GO:0006508">
    <property type="term" value="P:proteolysis"/>
    <property type="evidence" value="ECO:0007669"/>
    <property type="project" value="UniProtKB-KW"/>
</dbReference>
<evidence type="ECO:0000256" key="12">
    <source>
        <dbReference type="PROSITE-ProRule" id="PRU01211"/>
    </source>
</evidence>
<dbReference type="InterPro" id="IPR034035">
    <property type="entry name" value="Astacin-like_dom"/>
</dbReference>
<dbReference type="Pfam" id="PF01400">
    <property type="entry name" value="Astacin"/>
    <property type="match status" value="1"/>
</dbReference>
<dbReference type="SUPFAM" id="SSF55486">
    <property type="entry name" value="Metalloproteases ('zincins'), catalytic domain"/>
    <property type="match status" value="1"/>
</dbReference>
<keyword evidence="3 12" id="KW-0479">Metal-binding</keyword>
<evidence type="ECO:0000313" key="19">
    <source>
        <dbReference type="WBParaSite" id="HPBE_0001163801-mRNA-1"/>
    </source>
</evidence>
<keyword evidence="4" id="KW-0732">Signal</keyword>
<feature type="transmembrane region" description="Helical" evidence="14">
    <location>
        <begin position="12"/>
        <end position="34"/>
    </location>
</feature>
<comment type="cofactor">
    <cofactor evidence="12 13">
        <name>Zn(2+)</name>
        <dbReference type="ChEBI" id="CHEBI:29105"/>
    </cofactor>
    <text evidence="12 13">Binds 1 zinc ion per subunit.</text>
</comment>
<evidence type="ECO:0000256" key="5">
    <source>
        <dbReference type="ARBA" id="ARBA00022801"/>
    </source>
</evidence>
<dbReference type="FunFam" id="3.40.390.10:FF:000015">
    <property type="entry name" value="Meprin A subunit"/>
    <property type="match status" value="1"/>
</dbReference>
<keyword evidence="14" id="KW-0812">Transmembrane</keyword>
<dbReference type="InterPro" id="IPR024079">
    <property type="entry name" value="MetalloPept_cat_dom_sf"/>
</dbReference>
<keyword evidence="6 12" id="KW-0862">Zinc</keyword>
<dbReference type="PROSITE" id="PS51864">
    <property type="entry name" value="ASTACIN"/>
    <property type="match status" value="1"/>
</dbReference>
<dbReference type="SMART" id="SM00235">
    <property type="entry name" value="ZnMc"/>
    <property type="match status" value="1"/>
</dbReference>
<evidence type="ECO:0000313" key="18">
    <source>
        <dbReference type="Proteomes" id="UP000050761"/>
    </source>
</evidence>
<feature type="domain" description="ShKT" evidence="15">
    <location>
        <begin position="330"/>
        <end position="368"/>
    </location>
</feature>
<keyword evidence="7 12" id="KW-0482">Metalloprotease</keyword>
<keyword evidence="8" id="KW-0865">Zymogen</keyword>
<keyword evidence="9" id="KW-1015">Disulfide bond</keyword>
<dbReference type="PRINTS" id="PR00480">
    <property type="entry name" value="ASTACIN"/>
</dbReference>
<dbReference type="InterPro" id="IPR003582">
    <property type="entry name" value="ShKT_dom"/>
</dbReference>
<evidence type="ECO:0000256" key="4">
    <source>
        <dbReference type="ARBA" id="ARBA00022729"/>
    </source>
</evidence>
<feature type="active site" evidence="12">
    <location>
        <position position="202"/>
    </location>
</feature>
<keyword evidence="14" id="KW-0472">Membrane</keyword>
<name>A0A3P8CMP6_HELPZ</name>
<evidence type="ECO:0000256" key="2">
    <source>
        <dbReference type="ARBA" id="ARBA00022670"/>
    </source>
</evidence>
<evidence type="ECO:0000256" key="11">
    <source>
        <dbReference type="PROSITE-ProRule" id="PRU01005"/>
    </source>
</evidence>
<evidence type="ECO:0000256" key="7">
    <source>
        <dbReference type="ARBA" id="ARBA00023049"/>
    </source>
</evidence>
<dbReference type="EC" id="3.4.24.-" evidence="13"/>
<comment type="caution">
    <text evidence="11">Lacks conserved residue(s) required for the propagation of feature annotation.</text>
</comment>
<protein>
    <recommendedName>
        <fullName evidence="13">Metalloendopeptidase</fullName>
        <ecNumber evidence="13">3.4.24.-</ecNumber>
    </recommendedName>
</protein>
<dbReference type="Gene3D" id="1.10.10.1940">
    <property type="match status" value="2"/>
</dbReference>
<dbReference type="SMART" id="SM00254">
    <property type="entry name" value="ShKT"/>
    <property type="match status" value="2"/>
</dbReference>
<feature type="binding site" evidence="12">
    <location>
        <position position="205"/>
    </location>
    <ligand>
        <name>Zn(2+)</name>
        <dbReference type="ChEBI" id="CHEBI:29105"/>
        <note>catalytic</note>
    </ligand>
</feature>
<feature type="domain" description="Peptidase M12A" evidence="16">
    <location>
        <begin position="110"/>
        <end position="303"/>
    </location>
</feature>
<proteinExistence type="predicted"/>
<reference evidence="19" key="2">
    <citation type="submission" date="2019-09" db="UniProtKB">
        <authorList>
            <consortium name="WormBaseParasite"/>
        </authorList>
    </citation>
    <scope>IDENTIFICATION</scope>
</reference>
<evidence type="ECO:0000256" key="6">
    <source>
        <dbReference type="ARBA" id="ARBA00022833"/>
    </source>
</evidence>
<dbReference type="Proteomes" id="UP000050761">
    <property type="component" value="Unassembled WGS sequence"/>
</dbReference>
<dbReference type="PROSITE" id="PS51670">
    <property type="entry name" value="SHKT"/>
    <property type="match status" value="2"/>
</dbReference>
<dbReference type="InterPro" id="IPR006026">
    <property type="entry name" value="Peptidase_Metallo"/>
</dbReference>
<accession>A0A3P8CMP6</accession>
<keyword evidence="14" id="KW-1133">Transmembrane helix</keyword>
<dbReference type="Gene3D" id="3.40.390.10">
    <property type="entry name" value="Collagenase (Catalytic Domain)"/>
    <property type="match status" value="1"/>
</dbReference>
<keyword evidence="10" id="KW-0325">Glycoprotein</keyword>
<dbReference type="InterPro" id="IPR001506">
    <property type="entry name" value="Peptidase_M12A"/>
</dbReference>
<evidence type="ECO:0000256" key="10">
    <source>
        <dbReference type="ARBA" id="ARBA00023180"/>
    </source>
</evidence>
<feature type="binding site" evidence="12">
    <location>
        <position position="201"/>
    </location>
    <ligand>
        <name>Zn(2+)</name>
        <dbReference type="ChEBI" id="CHEBI:29105"/>
        <note>catalytic</note>
    </ligand>
</feature>
<reference evidence="17 18" key="1">
    <citation type="submission" date="2018-11" db="EMBL/GenBank/DDBJ databases">
        <authorList>
            <consortium name="Pathogen Informatics"/>
        </authorList>
    </citation>
    <scope>NUCLEOTIDE SEQUENCE [LARGE SCALE GENOMIC DNA]</scope>
</reference>
<dbReference type="WBParaSite" id="HPBE_0001163801-mRNA-1">
    <property type="protein sequence ID" value="HPBE_0001163801-mRNA-1"/>
    <property type="gene ID" value="HPBE_0001163801"/>
</dbReference>
<evidence type="ECO:0000256" key="1">
    <source>
        <dbReference type="ARBA" id="ARBA00002657"/>
    </source>
</evidence>
<organism evidence="17">
    <name type="scientific">Heligmosomoides polygyrus</name>
    <name type="common">Parasitic roundworm</name>
    <dbReference type="NCBI Taxonomy" id="6339"/>
    <lineage>
        <taxon>Eukaryota</taxon>
        <taxon>Metazoa</taxon>
        <taxon>Ecdysozoa</taxon>
        <taxon>Nematoda</taxon>
        <taxon>Chromadorea</taxon>
        <taxon>Rhabditida</taxon>
        <taxon>Rhabditina</taxon>
        <taxon>Rhabditomorpha</taxon>
        <taxon>Strongyloidea</taxon>
        <taxon>Heligmosomidae</taxon>
        <taxon>Heligmosomoides</taxon>
    </lineage>
</organism>
<evidence type="ECO:0000256" key="9">
    <source>
        <dbReference type="ARBA" id="ARBA00023157"/>
    </source>
</evidence>
<dbReference type="AlphaFoldDB" id="A0A3P8CMP6"/>
<comment type="function">
    <text evidence="1">Metalloprotease.</text>
</comment>
<dbReference type="GO" id="GO:0008270">
    <property type="term" value="F:zinc ion binding"/>
    <property type="evidence" value="ECO:0007669"/>
    <property type="project" value="UniProtKB-UniRule"/>
</dbReference>
<dbReference type="GO" id="GO:0004222">
    <property type="term" value="F:metalloendopeptidase activity"/>
    <property type="evidence" value="ECO:0007669"/>
    <property type="project" value="UniProtKB-UniRule"/>
</dbReference>
<keyword evidence="5 12" id="KW-0378">Hydrolase</keyword>
<sequence length="417" mass="47167">MRSTSDSDAINKSCTSFSIFIVVLIFVLSALQYFDKTVPDEETSLTPLDFYRLRMSDGSERHPVNDSAMYNANRFEGDIGPFLLGLINSAARRGYLGESRFAYVLGVQRNAVRQTYLKWADGRIPYTISSQYSSYSRSKIAEAIEEYKKKTCIEFSPKSAADQDYIHIVPDDGCYSLVGRIGGKQPVSLGDGCIQKGIIIHELMHAVGFFHEQSRADRDDHIIINWNNVESGLQDQFDKYSLNMIDHLETKYDYGSVMHYAPTAFSKNGKPTIEPREKGAVIGQRVGFSETDLYKINKLYNCPQAGSLPEFRGVITLYFAKSVRSHATAQFVNSRRSDCEFLSRAGHCNSKFSEEFMHENCPQSCGKCTGSKTDKTGAQCEDSRSWCERWARSGMCTQQIFKDYMRTKCTRSCQHCS</sequence>
<evidence type="ECO:0000259" key="16">
    <source>
        <dbReference type="PROSITE" id="PS51864"/>
    </source>
</evidence>
<dbReference type="Pfam" id="PF01549">
    <property type="entry name" value="ShK"/>
    <property type="match status" value="2"/>
</dbReference>
<dbReference type="CDD" id="cd04280">
    <property type="entry name" value="ZnMc_astacin_like"/>
    <property type="match status" value="1"/>
</dbReference>
<evidence type="ECO:0000256" key="13">
    <source>
        <dbReference type="RuleBase" id="RU361183"/>
    </source>
</evidence>
<keyword evidence="18" id="KW-1185">Reference proteome</keyword>
<evidence type="ECO:0000313" key="17">
    <source>
        <dbReference type="EMBL" id="VDO89328.1"/>
    </source>
</evidence>
<feature type="domain" description="ShKT" evidence="15">
    <location>
        <begin position="380"/>
        <end position="416"/>
    </location>
</feature>